<dbReference type="InParanoid" id="A0A672H2M3"/>
<reference evidence="1" key="1">
    <citation type="submission" date="2019-06" db="EMBL/GenBank/DDBJ databases">
        <authorList>
            <consortium name="Wellcome Sanger Institute Data Sharing"/>
        </authorList>
    </citation>
    <scope>NUCLEOTIDE SEQUENCE [LARGE SCALE GENOMIC DNA]</scope>
</reference>
<dbReference type="PANTHER" id="PTHR28634:SF1">
    <property type="entry name" value="ZINC FINGER B-BOX DOMAIN-CONTAINING PROTEIN 1"/>
    <property type="match status" value="1"/>
</dbReference>
<name>A0A672H2M3_SALFA</name>
<dbReference type="InterPro" id="IPR037688">
    <property type="entry name" value="ZBBX"/>
</dbReference>
<reference evidence="1" key="3">
    <citation type="submission" date="2025-09" db="UniProtKB">
        <authorList>
            <consortium name="Ensembl"/>
        </authorList>
    </citation>
    <scope>IDENTIFICATION</scope>
</reference>
<dbReference type="Proteomes" id="UP000472267">
    <property type="component" value="Chromosome 14"/>
</dbReference>
<dbReference type="AlphaFoldDB" id="A0A672H2M3"/>
<organism evidence="1 2">
    <name type="scientific">Salarias fasciatus</name>
    <name type="common">Jewelled blenny</name>
    <name type="synonym">Blennius fasciatus</name>
    <dbReference type="NCBI Taxonomy" id="181472"/>
    <lineage>
        <taxon>Eukaryota</taxon>
        <taxon>Metazoa</taxon>
        <taxon>Chordata</taxon>
        <taxon>Craniata</taxon>
        <taxon>Vertebrata</taxon>
        <taxon>Euteleostomi</taxon>
        <taxon>Actinopterygii</taxon>
        <taxon>Neopterygii</taxon>
        <taxon>Teleostei</taxon>
        <taxon>Neoteleostei</taxon>
        <taxon>Acanthomorphata</taxon>
        <taxon>Ovalentaria</taxon>
        <taxon>Blenniimorphae</taxon>
        <taxon>Blenniiformes</taxon>
        <taxon>Blennioidei</taxon>
        <taxon>Blenniidae</taxon>
        <taxon>Salariinae</taxon>
        <taxon>Salarias</taxon>
    </lineage>
</organism>
<evidence type="ECO:0000313" key="2">
    <source>
        <dbReference type="Proteomes" id="UP000472267"/>
    </source>
</evidence>
<protein>
    <recommendedName>
        <fullName evidence="3">B box-type domain-containing protein</fullName>
    </recommendedName>
</protein>
<reference evidence="1" key="2">
    <citation type="submission" date="2025-08" db="UniProtKB">
        <authorList>
            <consortium name="Ensembl"/>
        </authorList>
    </citation>
    <scope>IDENTIFICATION</scope>
</reference>
<dbReference type="PANTHER" id="PTHR28634">
    <property type="entry name" value="ZINC FINGER B-BOX DOMAIN-CONTAINING PROTEIN 1"/>
    <property type="match status" value="1"/>
</dbReference>
<keyword evidence="2" id="KW-1185">Reference proteome</keyword>
<accession>A0A672H2M3</accession>
<proteinExistence type="predicted"/>
<evidence type="ECO:0000313" key="1">
    <source>
        <dbReference type="Ensembl" id="ENSSFAP00005020759.1"/>
    </source>
</evidence>
<sequence>MSRWRWEETGEEILLPSFNKHSLSVPAHTVACTLMFESAFYSTVFHILLSLSISMCPECTENYCIGCFSKFHQKGALKLHRMVPIQRDLQTHVNSQDIAICLQKTINPSFCPGTAGLPNPSTPASASHYSLFCPRFTNAIMSYSYGLQALIMDQEETIGTDKQNSPPGLLRGEYNEEGSARSFQEAVREWRGERRDGGAELMTDALWIVMETQLLLIFVVNLFLSSSS</sequence>
<evidence type="ECO:0008006" key="3">
    <source>
        <dbReference type="Google" id="ProtNLM"/>
    </source>
</evidence>
<dbReference type="Ensembl" id="ENSSFAT00005021616.1">
    <property type="protein sequence ID" value="ENSSFAP00005020759.1"/>
    <property type="gene ID" value="ENSSFAG00005010831.1"/>
</dbReference>